<comment type="catalytic activity">
    <reaction evidence="7">
        <text>L-threonyl-[protein] + ATP = O-phospho-L-threonyl-[protein] + ADP + H(+)</text>
        <dbReference type="Rhea" id="RHEA:46608"/>
        <dbReference type="Rhea" id="RHEA-COMP:11060"/>
        <dbReference type="Rhea" id="RHEA-COMP:11605"/>
        <dbReference type="ChEBI" id="CHEBI:15378"/>
        <dbReference type="ChEBI" id="CHEBI:30013"/>
        <dbReference type="ChEBI" id="CHEBI:30616"/>
        <dbReference type="ChEBI" id="CHEBI:61977"/>
        <dbReference type="ChEBI" id="CHEBI:456216"/>
        <dbReference type="EC" id="2.7.11.1"/>
    </reaction>
</comment>
<keyword evidence="9" id="KW-0812">Transmembrane</keyword>
<dbReference type="InterPro" id="IPR000719">
    <property type="entry name" value="Prot_kinase_dom"/>
</dbReference>
<evidence type="ECO:0000256" key="7">
    <source>
        <dbReference type="ARBA" id="ARBA00047899"/>
    </source>
</evidence>
<keyword evidence="3" id="KW-0808">Transferase</keyword>
<dbReference type="GO" id="GO:0005524">
    <property type="term" value="F:ATP binding"/>
    <property type="evidence" value="ECO:0007669"/>
    <property type="project" value="UniProtKB-KW"/>
</dbReference>
<dbReference type="PROSITE" id="PS00108">
    <property type="entry name" value="PROTEIN_KINASE_ST"/>
    <property type="match status" value="1"/>
</dbReference>
<evidence type="ECO:0000313" key="12">
    <source>
        <dbReference type="Proteomes" id="UP000198828"/>
    </source>
</evidence>
<keyword evidence="5 11" id="KW-0418">Kinase</keyword>
<accession>A0A1H2XRW4</accession>
<keyword evidence="12" id="KW-1185">Reference proteome</keyword>
<dbReference type="SMART" id="SM00220">
    <property type="entry name" value="S_TKc"/>
    <property type="match status" value="1"/>
</dbReference>
<sequence>MVIVGKWNKNRYKVIELIGKGSFGKVFKVLDDKGHIKAVKISKDLLSITNEYNSMIGLSVFSFVPKVYDFDDFVLQEKAYHFIVMDYIEGNNLKEIVSRSKLEPKRAFKIGKVLTDIMYVIYRLGYKYTDIKLDNIIIDGKGKLYFVDFGSLTRRDMPTKEYTPTYNIGSWGMENGDIKKSIFFSITMVMVSLIGGKEFNPLVLNLEEVIDKVQKFPLNRREKRLLIDGLKGKYVEFNEYLSSLNSLIEVKDNGLDKIDYLLIASIVSFVFVTIFGVKSILSW</sequence>
<dbReference type="InterPro" id="IPR011009">
    <property type="entry name" value="Kinase-like_dom_sf"/>
</dbReference>
<dbReference type="PANTHER" id="PTHR24356">
    <property type="entry name" value="SERINE/THREONINE-PROTEIN KINASE"/>
    <property type="match status" value="1"/>
</dbReference>
<gene>
    <name evidence="11" type="ORF">SAMN05660923_01513</name>
</gene>
<dbReference type="AlphaFoldDB" id="A0A1H2XRW4"/>
<organism evidence="11 12">
    <name type="scientific">Tepidimicrobium xylanilyticum</name>
    <dbReference type="NCBI Taxonomy" id="1123352"/>
    <lineage>
        <taxon>Bacteria</taxon>
        <taxon>Bacillati</taxon>
        <taxon>Bacillota</taxon>
        <taxon>Tissierellia</taxon>
        <taxon>Tissierellales</taxon>
        <taxon>Tepidimicrobiaceae</taxon>
        <taxon>Tepidimicrobium</taxon>
    </lineage>
</organism>
<dbReference type="RefSeq" id="WP_093752391.1">
    <property type="nucleotide sequence ID" value="NZ_BSYN01000007.1"/>
</dbReference>
<dbReference type="GO" id="GO:0004674">
    <property type="term" value="F:protein serine/threonine kinase activity"/>
    <property type="evidence" value="ECO:0007669"/>
    <property type="project" value="UniProtKB-KW"/>
</dbReference>
<dbReference type="InterPro" id="IPR050236">
    <property type="entry name" value="Ser_Thr_kinase_AGC"/>
</dbReference>
<evidence type="ECO:0000256" key="6">
    <source>
        <dbReference type="ARBA" id="ARBA00022840"/>
    </source>
</evidence>
<evidence type="ECO:0000256" key="1">
    <source>
        <dbReference type="ARBA" id="ARBA00012513"/>
    </source>
</evidence>
<keyword evidence="6" id="KW-0067">ATP-binding</keyword>
<dbReference type="InterPro" id="IPR008271">
    <property type="entry name" value="Ser/Thr_kinase_AS"/>
</dbReference>
<protein>
    <recommendedName>
        <fullName evidence="1">non-specific serine/threonine protein kinase</fullName>
        <ecNumber evidence="1">2.7.11.1</ecNumber>
    </recommendedName>
</protein>
<dbReference type="PROSITE" id="PS50011">
    <property type="entry name" value="PROTEIN_KINASE_DOM"/>
    <property type="match status" value="1"/>
</dbReference>
<dbReference type="OrthoDB" id="583109at2"/>
<evidence type="ECO:0000256" key="8">
    <source>
        <dbReference type="ARBA" id="ARBA00048679"/>
    </source>
</evidence>
<feature type="transmembrane region" description="Helical" evidence="9">
    <location>
        <begin position="260"/>
        <end position="281"/>
    </location>
</feature>
<dbReference type="EMBL" id="FNNG01000005">
    <property type="protein sequence ID" value="SDW95537.1"/>
    <property type="molecule type" value="Genomic_DNA"/>
</dbReference>
<comment type="catalytic activity">
    <reaction evidence="8">
        <text>L-seryl-[protein] + ATP = O-phospho-L-seryl-[protein] + ADP + H(+)</text>
        <dbReference type="Rhea" id="RHEA:17989"/>
        <dbReference type="Rhea" id="RHEA-COMP:9863"/>
        <dbReference type="Rhea" id="RHEA-COMP:11604"/>
        <dbReference type="ChEBI" id="CHEBI:15378"/>
        <dbReference type="ChEBI" id="CHEBI:29999"/>
        <dbReference type="ChEBI" id="CHEBI:30616"/>
        <dbReference type="ChEBI" id="CHEBI:83421"/>
        <dbReference type="ChEBI" id="CHEBI:456216"/>
        <dbReference type="EC" id="2.7.11.1"/>
    </reaction>
</comment>
<evidence type="ECO:0000256" key="4">
    <source>
        <dbReference type="ARBA" id="ARBA00022741"/>
    </source>
</evidence>
<dbReference type="SUPFAM" id="SSF56112">
    <property type="entry name" value="Protein kinase-like (PK-like)"/>
    <property type="match status" value="1"/>
</dbReference>
<name>A0A1H2XRW4_9FIRM</name>
<dbReference type="Proteomes" id="UP000198828">
    <property type="component" value="Unassembled WGS sequence"/>
</dbReference>
<dbReference type="Pfam" id="PF00069">
    <property type="entry name" value="Pkinase"/>
    <property type="match status" value="1"/>
</dbReference>
<reference evidence="11 12" key="1">
    <citation type="submission" date="2016-10" db="EMBL/GenBank/DDBJ databases">
        <authorList>
            <person name="de Groot N.N."/>
        </authorList>
    </citation>
    <scope>NUCLEOTIDE SEQUENCE [LARGE SCALE GENOMIC DNA]</scope>
    <source>
        <strain evidence="11 12">DSM 23310</strain>
    </source>
</reference>
<evidence type="ECO:0000256" key="9">
    <source>
        <dbReference type="SAM" id="Phobius"/>
    </source>
</evidence>
<evidence type="ECO:0000313" key="11">
    <source>
        <dbReference type="EMBL" id="SDW95537.1"/>
    </source>
</evidence>
<evidence type="ECO:0000256" key="5">
    <source>
        <dbReference type="ARBA" id="ARBA00022777"/>
    </source>
</evidence>
<evidence type="ECO:0000259" key="10">
    <source>
        <dbReference type="PROSITE" id="PS50011"/>
    </source>
</evidence>
<feature type="domain" description="Protein kinase" evidence="10">
    <location>
        <begin position="12"/>
        <end position="283"/>
    </location>
</feature>
<evidence type="ECO:0000256" key="3">
    <source>
        <dbReference type="ARBA" id="ARBA00022679"/>
    </source>
</evidence>
<keyword evidence="2 11" id="KW-0723">Serine/threonine-protein kinase</keyword>
<keyword evidence="4" id="KW-0547">Nucleotide-binding</keyword>
<keyword evidence="9" id="KW-1133">Transmembrane helix</keyword>
<proteinExistence type="predicted"/>
<dbReference type="EC" id="2.7.11.1" evidence="1"/>
<dbReference type="Gene3D" id="1.10.510.10">
    <property type="entry name" value="Transferase(Phosphotransferase) domain 1"/>
    <property type="match status" value="1"/>
</dbReference>
<keyword evidence="9" id="KW-0472">Membrane</keyword>
<evidence type="ECO:0000256" key="2">
    <source>
        <dbReference type="ARBA" id="ARBA00022527"/>
    </source>
</evidence>